<organism evidence="5 6">
    <name type="scientific">Gnathostoma spinigerum</name>
    <dbReference type="NCBI Taxonomy" id="75299"/>
    <lineage>
        <taxon>Eukaryota</taxon>
        <taxon>Metazoa</taxon>
        <taxon>Ecdysozoa</taxon>
        <taxon>Nematoda</taxon>
        <taxon>Chromadorea</taxon>
        <taxon>Rhabditida</taxon>
        <taxon>Spirurina</taxon>
        <taxon>Gnathostomatomorpha</taxon>
        <taxon>Gnathostomatoidea</taxon>
        <taxon>Gnathostomatidae</taxon>
        <taxon>Gnathostoma</taxon>
    </lineage>
</organism>
<dbReference type="PANTHER" id="PTHR10426">
    <property type="entry name" value="STRICTOSIDINE SYNTHASE-RELATED"/>
    <property type="match status" value="1"/>
</dbReference>
<dbReference type="EMBL" id="JBGFUD010000024">
    <property type="protein sequence ID" value="MFH4973406.1"/>
    <property type="molecule type" value="Genomic_DNA"/>
</dbReference>
<dbReference type="AlphaFoldDB" id="A0ABD6E7Q7"/>
<evidence type="ECO:0000259" key="4">
    <source>
        <dbReference type="Pfam" id="PF03088"/>
    </source>
</evidence>
<feature type="domain" description="Strictosidine synthase conserved region" evidence="4">
    <location>
        <begin position="181"/>
        <end position="266"/>
    </location>
</feature>
<evidence type="ECO:0000256" key="3">
    <source>
        <dbReference type="SAM" id="SignalP"/>
    </source>
</evidence>
<feature type="chain" id="PRO_5044845773" description="Strictosidine synthase conserved region domain-containing protein" evidence="3">
    <location>
        <begin position="24"/>
        <end position="399"/>
    </location>
</feature>
<name>A0ABD6E7Q7_9BILA</name>
<dbReference type="Proteomes" id="UP001608902">
    <property type="component" value="Unassembled WGS sequence"/>
</dbReference>
<keyword evidence="2" id="KW-0325">Glycoprotein</keyword>
<proteinExistence type="inferred from homology"/>
<sequence>MFWFHSFVAVFIVSFAFLLHTLLEEGPIKAVSYRPNAPPQLDGPLFPNLRLQNVEQLLKGELLGPESIEVHPKTGKLYTGLRTGEIVEVSVDGFANPIITRKFYLHDKMQSVKCGTYEASVKCGRPLGVRLLPNNSDILIVADAYYGIFELNVINGYFKCVLPIGAKITTDSTAAALNYVNDFDILPNGSLIISEPTTTFKDRDFLYAMLEHRPNGRLLHFDPAHGTLSVLVDELYIPNGVLAESNAECVFYAEMGNLRIMRYCLNAAVERQKSVLIDNLPGYPDNIRYSRDGTMWIPFGGIRNSDDSWITTNPWFRNLLVKLTTPIMLLRIVELLSPRYGLILRIDPSDGKILESLHDPTADKVSSVSQVTETKDGTLYFGSDSGDFIGKLPSDVRFR</sequence>
<dbReference type="PANTHER" id="PTHR10426:SF124">
    <property type="entry name" value="STRICTOSIDINE SYNTHASE CONSERVED REGION DOMAIN-CONTAINING PROTEIN"/>
    <property type="match status" value="1"/>
</dbReference>
<dbReference type="InterPro" id="IPR011042">
    <property type="entry name" value="6-blade_b-propeller_TolB-like"/>
</dbReference>
<dbReference type="Pfam" id="PF20067">
    <property type="entry name" value="SSL_N"/>
    <property type="match status" value="1"/>
</dbReference>
<evidence type="ECO:0000256" key="2">
    <source>
        <dbReference type="ARBA" id="ARBA00023180"/>
    </source>
</evidence>
<comment type="caution">
    <text evidence="5">The sequence shown here is derived from an EMBL/GenBank/DDBJ whole genome shotgun (WGS) entry which is preliminary data.</text>
</comment>
<feature type="signal peptide" evidence="3">
    <location>
        <begin position="1"/>
        <end position="23"/>
    </location>
</feature>
<evidence type="ECO:0000313" key="6">
    <source>
        <dbReference type="Proteomes" id="UP001608902"/>
    </source>
</evidence>
<dbReference type="Gene3D" id="2.120.10.30">
    <property type="entry name" value="TolB, C-terminal domain"/>
    <property type="match status" value="1"/>
</dbReference>
<dbReference type="InterPro" id="IPR018119">
    <property type="entry name" value="Strictosidine_synth_cons-reg"/>
</dbReference>
<protein>
    <recommendedName>
        <fullName evidence="4">Strictosidine synthase conserved region domain-containing protein</fullName>
    </recommendedName>
</protein>
<comment type="similarity">
    <text evidence="1">Belongs to the strictosidine synthase family.</text>
</comment>
<dbReference type="Pfam" id="PF03088">
    <property type="entry name" value="Str_synth"/>
    <property type="match status" value="1"/>
</dbReference>
<accession>A0ABD6E7Q7</accession>
<evidence type="ECO:0000256" key="1">
    <source>
        <dbReference type="ARBA" id="ARBA00009191"/>
    </source>
</evidence>
<keyword evidence="3" id="KW-0732">Signal</keyword>
<gene>
    <name evidence="5" type="ORF">AB6A40_000115</name>
</gene>
<dbReference type="SUPFAM" id="SSF63829">
    <property type="entry name" value="Calcium-dependent phosphotriesterase"/>
    <property type="match status" value="1"/>
</dbReference>
<reference evidence="5 6" key="1">
    <citation type="submission" date="2024-08" db="EMBL/GenBank/DDBJ databases">
        <title>Gnathostoma spinigerum genome.</title>
        <authorList>
            <person name="Gonzalez-Bertolin B."/>
            <person name="Monzon S."/>
            <person name="Zaballos A."/>
            <person name="Jimenez P."/>
            <person name="Dekumyoy P."/>
            <person name="Varona S."/>
            <person name="Cuesta I."/>
            <person name="Sumanam S."/>
            <person name="Adisakwattana P."/>
            <person name="Gasser R.B."/>
            <person name="Hernandez-Gonzalez A."/>
            <person name="Young N.D."/>
            <person name="Perteguer M.J."/>
        </authorList>
    </citation>
    <scope>NUCLEOTIDE SEQUENCE [LARGE SCALE GENOMIC DNA]</scope>
    <source>
        <strain evidence="5">AL3</strain>
        <tissue evidence="5">Liver</tissue>
    </source>
</reference>
<evidence type="ECO:0000313" key="5">
    <source>
        <dbReference type="EMBL" id="MFH4973406.1"/>
    </source>
</evidence>
<keyword evidence="6" id="KW-1185">Reference proteome</keyword>